<dbReference type="EMBL" id="FOOC01000005">
    <property type="protein sequence ID" value="SFF48517.1"/>
    <property type="molecule type" value="Genomic_DNA"/>
</dbReference>
<dbReference type="GO" id="GO:0005886">
    <property type="term" value="C:plasma membrane"/>
    <property type="evidence" value="ECO:0007669"/>
    <property type="project" value="UniProtKB-SubCell"/>
</dbReference>
<proteinExistence type="predicted"/>
<evidence type="ECO:0000313" key="9">
    <source>
        <dbReference type="Proteomes" id="UP000199771"/>
    </source>
</evidence>
<dbReference type="GO" id="GO:0020037">
    <property type="term" value="F:heme binding"/>
    <property type="evidence" value="ECO:0007669"/>
    <property type="project" value="TreeGrafter"/>
</dbReference>
<dbReference type="GO" id="GO:0009055">
    <property type="term" value="F:electron transfer activity"/>
    <property type="evidence" value="ECO:0007669"/>
    <property type="project" value="InterPro"/>
</dbReference>
<feature type="domain" description="Cytochrome b561 bacterial/Ni-hydrogenase" evidence="7">
    <location>
        <begin position="7"/>
        <end position="168"/>
    </location>
</feature>
<dbReference type="AlphaFoldDB" id="A0A1I2J5K6"/>
<dbReference type="InterPro" id="IPR016174">
    <property type="entry name" value="Di-haem_cyt_TM"/>
</dbReference>
<feature type="transmembrane region" description="Helical" evidence="6">
    <location>
        <begin position="185"/>
        <end position="203"/>
    </location>
</feature>
<keyword evidence="3 6" id="KW-0812">Transmembrane</keyword>
<keyword evidence="4 6" id="KW-1133">Transmembrane helix</keyword>
<dbReference type="PANTHER" id="PTHR30485">
    <property type="entry name" value="NI/FE-HYDROGENASE 1 B-TYPE CYTOCHROME SUBUNIT"/>
    <property type="match status" value="1"/>
</dbReference>
<feature type="transmembrane region" description="Helical" evidence="6">
    <location>
        <begin position="132"/>
        <end position="155"/>
    </location>
</feature>
<feature type="transmembrane region" description="Helical" evidence="6">
    <location>
        <begin position="37"/>
        <end position="59"/>
    </location>
</feature>
<dbReference type="Pfam" id="PF01292">
    <property type="entry name" value="Ni_hydr_CYTB"/>
    <property type="match status" value="1"/>
</dbReference>
<evidence type="ECO:0000256" key="1">
    <source>
        <dbReference type="ARBA" id="ARBA00004651"/>
    </source>
</evidence>
<evidence type="ECO:0000259" key="7">
    <source>
        <dbReference type="Pfam" id="PF01292"/>
    </source>
</evidence>
<keyword evidence="9" id="KW-1185">Reference proteome</keyword>
<evidence type="ECO:0000256" key="6">
    <source>
        <dbReference type="SAM" id="Phobius"/>
    </source>
</evidence>
<feature type="transmembrane region" description="Helical" evidence="6">
    <location>
        <begin position="100"/>
        <end position="120"/>
    </location>
</feature>
<dbReference type="InterPro" id="IPR011577">
    <property type="entry name" value="Cyt_b561_bac/Ni-Hgenase"/>
</dbReference>
<dbReference type="SUPFAM" id="SSF81342">
    <property type="entry name" value="Transmembrane di-heme cytochromes"/>
    <property type="match status" value="1"/>
</dbReference>
<dbReference type="STRING" id="1076937.SAMN04488120_105143"/>
<protein>
    <submittedName>
        <fullName evidence="8">Cytochrome b</fullName>
    </submittedName>
</protein>
<comment type="subcellular location">
    <subcellularLocation>
        <location evidence="1">Cell membrane</location>
        <topology evidence="1">Multi-pass membrane protein</topology>
    </subcellularLocation>
</comment>
<name>A0A1I2J5K6_9GAMM</name>
<dbReference type="Gene3D" id="1.20.950.20">
    <property type="entry name" value="Transmembrane di-heme cytochromes, Chain C"/>
    <property type="match status" value="1"/>
</dbReference>
<keyword evidence="5 6" id="KW-0472">Membrane</keyword>
<evidence type="ECO:0000313" key="8">
    <source>
        <dbReference type="EMBL" id="SFF48517.1"/>
    </source>
</evidence>
<keyword evidence="2" id="KW-1003">Cell membrane</keyword>
<sequence length="229" mass="25284">MRPSIPVWDVPTRIFHWLLALCFLGAYLLAERDEWRLVHATLGFTAGALVVFRIAWGWIGTRHARFSSFAFRPREVIGYLHSLMRGQVQHYTGHNPAGSWAIYAMLALVLGTAASGYAYINDIGGHFVEEVHELLGNATLAIVIIHVMGVIVSSYRHRENLIGSMITGYKSGSADEAIHKPHRTLGFALIAAVLAFWANVFGVRDALIGDAVLAHERGGETSDEVLENH</sequence>
<evidence type="ECO:0000256" key="4">
    <source>
        <dbReference type="ARBA" id="ARBA00022989"/>
    </source>
</evidence>
<reference evidence="8 9" key="1">
    <citation type="submission" date="2016-10" db="EMBL/GenBank/DDBJ databases">
        <authorList>
            <person name="de Groot N.N."/>
        </authorList>
    </citation>
    <scope>NUCLEOTIDE SEQUENCE [LARGE SCALE GENOMIC DNA]</scope>
    <source>
        <strain evidence="8 9">DSM 23609</strain>
    </source>
</reference>
<accession>A0A1I2J5K6</accession>
<evidence type="ECO:0000256" key="3">
    <source>
        <dbReference type="ARBA" id="ARBA00022692"/>
    </source>
</evidence>
<evidence type="ECO:0000256" key="5">
    <source>
        <dbReference type="ARBA" id="ARBA00023136"/>
    </source>
</evidence>
<dbReference type="InterPro" id="IPR051542">
    <property type="entry name" value="Hydrogenase_cytochrome"/>
</dbReference>
<dbReference type="Proteomes" id="UP000199771">
    <property type="component" value="Unassembled WGS sequence"/>
</dbReference>
<feature type="transmembrane region" description="Helical" evidence="6">
    <location>
        <begin position="14"/>
        <end position="30"/>
    </location>
</feature>
<gene>
    <name evidence="8" type="ORF">SAMN04488120_105143</name>
</gene>
<dbReference type="PANTHER" id="PTHR30485:SF2">
    <property type="entry name" value="BLL0597 PROTEIN"/>
    <property type="match status" value="1"/>
</dbReference>
<organism evidence="8 9">
    <name type="scientific">Fontimonas thermophila</name>
    <dbReference type="NCBI Taxonomy" id="1076937"/>
    <lineage>
        <taxon>Bacteria</taxon>
        <taxon>Pseudomonadati</taxon>
        <taxon>Pseudomonadota</taxon>
        <taxon>Gammaproteobacteria</taxon>
        <taxon>Nevskiales</taxon>
        <taxon>Nevskiaceae</taxon>
        <taxon>Fontimonas</taxon>
    </lineage>
</organism>
<evidence type="ECO:0000256" key="2">
    <source>
        <dbReference type="ARBA" id="ARBA00022475"/>
    </source>
</evidence>
<dbReference type="GO" id="GO:0022904">
    <property type="term" value="P:respiratory electron transport chain"/>
    <property type="evidence" value="ECO:0007669"/>
    <property type="project" value="InterPro"/>
</dbReference>